<dbReference type="Proteomes" id="UP001054252">
    <property type="component" value="Unassembled WGS sequence"/>
</dbReference>
<dbReference type="Pfam" id="PF00201">
    <property type="entry name" value="UDPGT"/>
    <property type="match status" value="1"/>
</dbReference>
<evidence type="ECO:0000256" key="1">
    <source>
        <dbReference type="ARBA" id="ARBA00009995"/>
    </source>
</evidence>
<dbReference type="PANTHER" id="PTHR48049:SF57">
    <property type="entry name" value="UDP-GLYCOSYLTRANSFERASE 91C1-LIKE"/>
    <property type="match status" value="1"/>
</dbReference>
<gene>
    <name evidence="4" type="ORF">SLEP1_g339</name>
</gene>
<keyword evidence="5" id="KW-1185">Reference proteome</keyword>
<dbReference type="GO" id="GO:0035251">
    <property type="term" value="F:UDP-glucosyltransferase activity"/>
    <property type="evidence" value="ECO:0007669"/>
    <property type="project" value="InterPro"/>
</dbReference>
<sequence>MNKEAHVVVLPWSAFGHMLPFLQLSFALAKAGIKVSFVSTPRNIQRLPKIPQKLSSLIHFVDFPLPPLENKLLPKGAEATVDIPFEKIQYLKLQYDLLRDPFKQFLSEQRPDWIIFDAIPFWAAEIVEEHYIPSIYFSVFSASTYAFLGPPEDLAGDDWKRIRPSPKSFTSPPEWVTFPSSLAYRSFETTGFYHAFFGGNASGISDAERVAKSFSSCQVVAIRSCPEYEGEYLNLLENIMKKPVLPIGLLPPEKLERRRSSEEKEWIEIFDWLDKQKPKSVVFVGFGSECKLNKEQVHEIAYGLELSELPFLWALRKPAWADGDHDALPPGFSDRTHDRGVVQFGWAPQSEILGHTPIGGSLFHSGWGSVIEILQFGHSLILLPFIIDQPLNARVLVDKGLAVEVERNEDGSFTREGIAKALRLAMVSEEGESLRIKAQEAGRIFGDQKLHASYFGKFVEYLKKEVQD</sequence>
<name>A0AAV5HIX5_9ROSI</name>
<comment type="caution">
    <text evidence="4">The sequence shown here is derived from an EMBL/GenBank/DDBJ whole genome shotgun (WGS) entry which is preliminary data.</text>
</comment>
<proteinExistence type="inferred from homology"/>
<accession>A0AAV5HIX5</accession>
<evidence type="ECO:0000313" key="5">
    <source>
        <dbReference type="Proteomes" id="UP001054252"/>
    </source>
</evidence>
<evidence type="ECO:0008006" key="6">
    <source>
        <dbReference type="Google" id="ProtNLM"/>
    </source>
</evidence>
<keyword evidence="3" id="KW-0808">Transferase</keyword>
<comment type="similarity">
    <text evidence="1">Belongs to the UDP-glycosyltransferase family.</text>
</comment>
<dbReference type="SUPFAM" id="SSF53756">
    <property type="entry name" value="UDP-Glycosyltransferase/glycogen phosphorylase"/>
    <property type="match status" value="1"/>
</dbReference>
<dbReference type="PANTHER" id="PTHR48049">
    <property type="entry name" value="GLYCOSYLTRANSFERASE"/>
    <property type="match status" value="1"/>
</dbReference>
<evidence type="ECO:0000313" key="4">
    <source>
        <dbReference type="EMBL" id="GKU85712.1"/>
    </source>
</evidence>
<dbReference type="AlphaFoldDB" id="A0AAV5HIX5"/>
<dbReference type="InterPro" id="IPR050481">
    <property type="entry name" value="UDP-glycosyltransf_plant"/>
</dbReference>
<dbReference type="Gene3D" id="3.40.50.2000">
    <property type="entry name" value="Glycogen Phosphorylase B"/>
    <property type="match status" value="2"/>
</dbReference>
<protein>
    <recommendedName>
        <fullName evidence="6">UDP-rhamnose:rhamnosyltransferase 1</fullName>
    </recommendedName>
</protein>
<dbReference type="FunFam" id="3.40.50.2000:FF:000088">
    <property type="entry name" value="Glycosyltransferase"/>
    <property type="match status" value="1"/>
</dbReference>
<reference evidence="4 5" key="1">
    <citation type="journal article" date="2021" name="Commun. Biol.">
        <title>The genome of Shorea leprosula (Dipterocarpaceae) highlights the ecological relevance of drought in aseasonal tropical rainforests.</title>
        <authorList>
            <person name="Ng K.K.S."/>
            <person name="Kobayashi M.J."/>
            <person name="Fawcett J.A."/>
            <person name="Hatakeyama M."/>
            <person name="Paape T."/>
            <person name="Ng C.H."/>
            <person name="Ang C.C."/>
            <person name="Tnah L.H."/>
            <person name="Lee C.T."/>
            <person name="Nishiyama T."/>
            <person name="Sese J."/>
            <person name="O'Brien M.J."/>
            <person name="Copetti D."/>
            <person name="Mohd Noor M.I."/>
            <person name="Ong R.C."/>
            <person name="Putra M."/>
            <person name="Sireger I.Z."/>
            <person name="Indrioko S."/>
            <person name="Kosugi Y."/>
            <person name="Izuno A."/>
            <person name="Isagi Y."/>
            <person name="Lee S.L."/>
            <person name="Shimizu K.K."/>
        </authorList>
    </citation>
    <scope>NUCLEOTIDE SEQUENCE [LARGE SCALE GENOMIC DNA]</scope>
    <source>
        <strain evidence="4">214</strain>
    </source>
</reference>
<evidence type="ECO:0000256" key="3">
    <source>
        <dbReference type="ARBA" id="ARBA00022679"/>
    </source>
</evidence>
<dbReference type="InterPro" id="IPR002213">
    <property type="entry name" value="UDP_glucos_trans"/>
</dbReference>
<organism evidence="4 5">
    <name type="scientific">Rubroshorea leprosula</name>
    <dbReference type="NCBI Taxonomy" id="152421"/>
    <lineage>
        <taxon>Eukaryota</taxon>
        <taxon>Viridiplantae</taxon>
        <taxon>Streptophyta</taxon>
        <taxon>Embryophyta</taxon>
        <taxon>Tracheophyta</taxon>
        <taxon>Spermatophyta</taxon>
        <taxon>Magnoliopsida</taxon>
        <taxon>eudicotyledons</taxon>
        <taxon>Gunneridae</taxon>
        <taxon>Pentapetalae</taxon>
        <taxon>rosids</taxon>
        <taxon>malvids</taxon>
        <taxon>Malvales</taxon>
        <taxon>Dipterocarpaceae</taxon>
        <taxon>Rubroshorea</taxon>
    </lineage>
</organism>
<evidence type="ECO:0000256" key="2">
    <source>
        <dbReference type="ARBA" id="ARBA00022676"/>
    </source>
</evidence>
<dbReference type="EMBL" id="BPVZ01000001">
    <property type="protein sequence ID" value="GKU85712.1"/>
    <property type="molecule type" value="Genomic_DNA"/>
</dbReference>
<dbReference type="CDD" id="cd03784">
    <property type="entry name" value="GT1_Gtf-like"/>
    <property type="match status" value="1"/>
</dbReference>
<keyword evidence="2" id="KW-0328">Glycosyltransferase</keyword>